<dbReference type="InterPro" id="IPR007016">
    <property type="entry name" value="O-antigen_ligase-rel_domated"/>
</dbReference>
<feature type="transmembrane region" description="Helical" evidence="5">
    <location>
        <begin position="7"/>
        <end position="26"/>
    </location>
</feature>
<evidence type="ECO:0000259" key="6">
    <source>
        <dbReference type="Pfam" id="PF04932"/>
    </source>
</evidence>
<dbReference type="PANTHER" id="PTHR37422">
    <property type="entry name" value="TEICHURONIC ACID BIOSYNTHESIS PROTEIN TUAE"/>
    <property type="match status" value="1"/>
</dbReference>
<keyword evidence="4 5" id="KW-0472">Membrane</keyword>
<dbReference type="Pfam" id="PF04932">
    <property type="entry name" value="Wzy_C"/>
    <property type="match status" value="1"/>
</dbReference>
<name>A0A330LSQ7_9GAMM</name>
<evidence type="ECO:0000256" key="5">
    <source>
        <dbReference type="SAM" id="Phobius"/>
    </source>
</evidence>
<gene>
    <name evidence="7" type="ORF">MORIYA_3318</name>
</gene>
<dbReference type="AlphaFoldDB" id="A0A330LSQ7"/>
<feature type="transmembrane region" description="Helical" evidence="5">
    <location>
        <begin position="112"/>
        <end position="134"/>
    </location>
</feature>
<keyword evidence="8" id="KW-1185">Reference proteome</keyword>
<proteinExistence type="predicted"/>
<dbReference type="Proteomes" id="UP000250163">
    <property type="component" value="Chromosome MORIYA"/>
</dbReference>
<evidence type="ECO:0000256" key="3">
    <source>
        <dbReference type="ARBA" id="ARBA00022989"/>
    </source>
</evidence>
<feature type="domain" description="O-antigen ligase-related" evidence="6">
    <location>
        <begin position="169"/>
        <end position="307"/>
    </location>
</feature>
<evidence type="ECO:0000313" key="8">
    <source>
        <dbReference type="Proteomes" id="UP000250163"/>
    </source>
</evidence>
<organism evidence="7 8">
    <name type="scientific">Moritella yayanosii</name>
    <dbReference type="NCBI Taxonomy" id="69539"/>
    <lineage>
        <taxon>Bacteria</taxon>
        <taxon>Pseudomonadati</taxon>
        <taxon>Pseudomonadota</taxon>
        <taxon>Gammaproteobacteria</taxon>
        <taxon>Alteromonadales</taxon>
        <taxon>Moritellaceae</taxon>
        <taxon>Moritella</taxon>
    </lineage>
</organism>
<feature type="transmembrane region" description="Helical" evidence="5">
    <location>
        <begin position="325"/>
        <end position="342"/>
    </location>
</feature>
<sequence length="378" mass="42905">MKSHRDYLSNLLIVIIISSAFLDGVFGDTFEVLQQAVLLVVLLLSTILTVDIFFSRIQYLQLEFWVFLLSIIYAISAIYYGYGFKYSVYLIFCMSACILSSENNFSSNFLSIVKIIIIFFIALIFIVGLFGFWGTPKNTIGGNIIALGILLLIFSSYDKDNFVFIASYFFILVSMCLFIDFRGGTIQLVIVFLGILIGSKFEFKINPLIVFISSISIAFSIVFILSDLEYFFYISGLGDTVIEISHRGLSSGRELIWPLAIELIFEAPLIGHGAGFLIRDIFTEETWSSHNLFIQVWLQVGLIGLGVLSMILYKIMIALYKNENNHIYIVSLFYWISLIVYNSFEVSFFQNSMPIAILQWLIVGILLNKQSGKVITNE</sequence>
<dbReference type="KEGG" id="mya:MORIYA_3318"/>
<comment type="subcellular location">
    <subcellularLocation>
        <location evidence="1">Membrane</location>
        <topology evidence="1">Multi-pass membrane protein</topology>
    </subcellularLocation>
</comment>
<feature type="transmembrane region" description="Helical" evidence="5">
    <location>
        <begin position="209"/>
        <end position="234"/>
    </location>
</feature>
<dbReference type="InterPro" id="IPR051533">
    <property type="entry name" value="WaaL-like"/>
</dbReference>
<evidence type="ECO:0000256" key="2">
    <source>
        <dbReference type="ARBA" id="ARBA00022692"/>
    </source>
</evidence>
<dbReference type="OrthoDB" id="6161418at2"/>
<dbReference type="GO" id="GO:0016020">
    <property type="term" value="C:membrane"/>
    <property type="evidence" value="ECO:0007669"/>
    <property type="project" value="UniProtKB-SubCell"/>
</dbReference>
<dbReference type="PANTHER" id="PTHR37422:SF13">
    <property type="entry name" value="LIPOPOLYSACCHARIDE BIOSYNTHESIS PROTEIN PA4999-RELATED"/>
    <property type="match status" value="1"/>
</dbReference>
<reference evidence="8" key="1">
    <citation type="submission" date="2018-05" db="EMBL/GenBank/DDBJ databases">
        <authorList>
            <person name="Cea G.-C."/>
            <person name="William W."/>
        </authorList>
    </citation>
    <scope>NUCLEOTIDE SEQUENCE [LARGE SCALE GENOMIC DNA]</scope>
    <source>
        <strain evidence="8">DB21MT 5</strain>
    </source>
</reference>
<protein>
    <recommendedName>
        <fullName evidence="6">O-antigen ligase-related domain-containing protein</fullName>
    </recommendedName>
</protein>
<dbReference type="RefSeq" id="WP_112716656.1">
    <property type="nucleotide sequence ID" value="NZ_LS483250.1"/>
</dbReference>
<feature type="transmembrane region" description="Helical" evidence="5">
    <location>
        <begin position="32"/>
        <end position="50"/>
    </location>
</feature>
<dbReference type="EMBL" id="LS483250">
    <property type="protein sequence ID" value="SQD79773.1"/>
    <property type="molecule type" value="Genomic_DNA"/>
</dbReference>
<feature type="transmembrane region" description="Helical" evidence="5">
    <location>
        <begin position="294"/>
        <end position="313"/>
    </location>
</feature>
<evidence type="ECO:0000313" key="7">
    <source>
        <dbReference type="EMBL" id="SQD79773.1"/>
    </source>
</evidence>
<evidence type="ECO:0000256" key="4">
    <source>
        <dbReference type="ARBA" id="ARBA00023136"/>
    </source>
</evidence>
<feature type="transmembrane region" description="Helical" evidence="5">
    <location>
        <begin position="140"/>
        <end position="157"/>
    </location>
</feature>
<keyword evidence="3 5" id="KW-1133">Transmembrane helix</keyword>
<keyword evidence="2 5" id="KW-0812">Transmembrane</keyword>
<feature type="transmembrane region" description="Helical" evidence="5">
    <location>
        <begin position="255"/>
        <end position="274"/>
    </location>
</feature>
<evidence type="ECO:0000256" key="1">
    <source>
        <dbReference type="ARBA" id="ARBA00004141"/>
    </source>
</evidence>
<feature type="transmembrane region" description="Helical" evidence="5">
    <location>
        <begin position="62"/>
        <end position="80"/>
    </location>
</feature>
<accession>A0A330LSQ7</accession>
<feature type="transmembrane region" description="Helical" evidence="5">
    <location>
        <begin position="169"/>
        <end position="197"/>
    </location>
</feature>